<reference evidence="2" key="1">
    <citation type="submission" date="2018-07" db="EMBL/GenBank/DDBJ databases">
        <title>Annotation of Aphanomyces astaci genome assembly.</title>
        <authorList>
            <person name="Studholme D.J."/>
        </authorList>
    </citation>
    <scope>NUCLEOTIDE SEQUENCE [LARGE SCALE GENOMIC DNA]</scope>
    <source>
        <strain evidence="2">Pc</strain>
    </source>
</reference>
<dbReference type="EMBL" id="MZMZ02003082">
    <property type="protein sequence ID" value="RQM22823.1"/>
    <property type="molecule type" value="Genomic_DNA"/>
</dbReference>
<dbReference type="Proteomes" id="UP000284702">
    <property type="component" value="Unassembled WGS sequence"/>
</dbReference>
<organism evidence="2 3">
    <name type="scientific">Aphanomyces astaci</name>
    <name type="common">Crayfish plague agent</name>
    <dbReference type="NCBI Taxonomy" id="112090"/>
    <lineage>
        <taxon>Eukaryota</taxon>
        <taxon>Sar</taxon>
        <taxon>Stramenopiles</taxon>
        <taxon>Oomycota</taxon>
        <taxon>Saprolegniomycetes</taxon>
        <taxon>Saprolegniales</taxon>
        <taxon>Verrucalvaceae</taxon>
        <taxon>Aphanomyces</taxon>
    </lineage>
</organism>
<comment type="caution">
    <text evidence="2">The sequence shown here is derived from an EMBL/GenBank/DDBJ whole genome shotgun (WGS) entry which is preliminary data.</text>
</comment>
<evidence type="ECO:0000313" key="3">
    <source>
        <dbReference type="Proteomes" id="UP000284702"/>
    </source>
</evidence>
<dbReference type="AlphaFoldDB" id="A0A3R7Y746"/>
<feature type="compositionally biased region" description="Basic and acidic residues" evidence="1">
    <location>
        <begin position="97"/>
        <end position="110"/>
    </location>
</feature>
<keyword evidence="3" id="KW-1185">Reference proteome</keyword>
<name>A0A3R7Y746_APHAT</name>
<accession>A0A3R7Y746</accession>
<protein>
    <submittedName>
        <fullName evidence="2">Uncharacterized protein</fullName>
    </submittedName>
</protein>
<feature type="region of interest" description="Disordered" evidence="1">
    <location>
        <begin position="64"/>
        <end position="110"/>
    </location>
</feature>
<evidence type="ECO:0000256" key="1">
    <source>
        <dbReference type="SAM" id="MobiDB-lite"/>
    </source>
</evidence>
<dbReference type="VEuPathDB" id="FungiDB:H257_15599"/>
<sequence>MPSSQPSDSRRPVVALDDDVIAITPLQQPSLDHPTNLMLLARDIGLIDEVSWREFFDKHIYAKNYNDGGGDTSALDDKSSTQRKAQKLTLATTATRCSDHDDEHGLSDLW</sequence>
<evidence type="ECO:0000313" key="2">
    <source>
        <dbReference type="EMBL" id="RQM22823.1"/>
    </source>
</evidence>
<proteinExistence type="predicted"/>
<gene>
    <name evidence="2" type="ORF">B5M09_001261</name>
</gene>